<dbReference type="AlphaFoldDB" id="A0A090N445"/>
<comment type="subcellular location">
    <subcellularLocation>
        <location evidence="11">Nucleus</location>
    </subcellularLocation>
</comment>
<dbReference type="InterPro" id="IPR018944">
    <property type="entry name" value="DNA_pol_lambd_fingers_domain"/>
</dbReference>
<organism evidence="14 15">
    <name type="scientific">Ostreococcus tauri</name>
    <name type="common">Marine green alga</name>
    <dbReference type="NCBI Taxonomy" id="70448"/>
    <lineage>
        <taxon>Eukaryota</taxon>
        <taxon>Viridiplantae</taxon>
        <taxon>Chlorophyta</taxon>
        <taxon>Mamiellophyceae</taxon>
        <taxon>Mamiellales</taxon>
        <taxon>Bathycoccaceae</taxon>
        <taxon>Ostreococcus</taxon>
    </lineage>
</organism>
<evidence type="ECO:0000256" key="10">
    <source>
        <dbReference type="ARBA" id="ARBA00049244"/>
    </source>
</evidence>
<protein>
    <recommendedName>
        <fullName evidence="11">DNA polymerase</fullName>
        <ecNumber evidence="11">2.7.7.7</ecNumber>
    </recommendedName>
</protein>
<feature type="region of interest" description="Disordered" evidence="12">
    <location>
        <begin position="1"/>
        <end position="33"/>
    </location>
</feature>
<keyword evidence="7 11" id="KW-0239">DNA-directed DNA polymerase</keyword>
<comment type="cofactor">
    <cofactor evidence="1">
        <name>Mn(2+)</name>
        <dbReference type="ChEBI" id="CHEBI:29035"/>
    </cofactor>
</comment>
<dbReference type="GO" id="GO:0003887">
    <property type="term" value="F:DNA-directed DNA polymerase activity"/>
    <property type="evidence" value="ECO:0007669"/>
    <property type="project" value="UniProtKB-UniRule"/>
</dbReference>
<dbReference type="SUPFAM" id="SSF52113">
    <property type="entry name" value="BRCT domain"/>
    <property type="match status" value="1"/>
</dbReference>
<dbReference type="Pfam" id="PF14791">
    <property type="entry name" value="DNA_pol_B_thumb"/>
    <property type="match status" value="1"/>
</dbReference>
<evidence type="ECO:0000256" key="3">
    <source>
        <dbReference type="ARBA" id="ARBA00022679"/>
    </source>
</evidence>
<dbReference type="Pfam" id="PF10391">
    <property type="entry name" value="DNA_pol_lambd_f"/>
    <property type="match status" value="1"/>
</dbReference>
<evidence type="ECO:0000259" key="13">
    <source>
        <dbReference type="PROSITE" id="PS50172"/>
    </source>
</evidence>
<evidence type="ECO:0000313" key="14">
    <source>
        <dbReference type="EMBL" id="CEF99228.1"/>
    </source>
</evidence>
<dbReference type="InterPro" id="IPR036420">
    <property type="entry name" value="BRCT_dom_sf"/>
</dbReference>
<dbReference type="STRING" id="70448.A0A090N445"/>
<dbReference type="InterPro" id="IPR022312">
    <property type="entry name" value="DNA_pol_X"/>
</dbReference>
<dbReference type="KEGG" id="ota:OT_ostta09g04280"/>
<dbReference type="EC" id="2.7.7.7" evidence="11"/>
<dbReference type="SUPFAM" id="SSF81301">
    <property type="entry name" value="Nucleotidyltransferase"/>
    <property type="match status" value="1"/>
</dbReference>
<dbReference type="InterPro" id="IPR043519">
    <property type="entry name" value="NT_sf"/>
</dbReference>
<reference evidence="14 15" key="2">
    <citation type="journal article" date="2014" name="BMC Genomics">
        <title>An improved genome of the model marine alga Ostreococcus tauri unfolds by assessing Illumina de novo assemblies.</title>
        <authorList>
            <person name="Blanc-Mathieu R."/>
            <person name="Verhelst B."/>
            <person name="Derelle E."/>
            <person name="Rombauts S."/>
            <person name="Bouget F.Y."/>
            <person name="Carre I."/>
            <person name="Chateau A."/>
            <person name="Eyre-Walker A."/>
            <person name="Grimsley N."/>
            <person name="Moreau H."/>
            <person name="Piegu B."/>
            <person name="Rivals E."/>
            <person name="Schackwitz W."/>
            <person name="Van de Peer Y."/>
            <person name="Piganeau G."/>
        </authorList>
    </citation>
    <scope>NUCLEOTIDE SEQUENCE [LARGE SCALE GENOMIC DNA]</scope>
    <source>
        <strain evidence="15">OTTH 0595 / CCAP 157/2 / RCC745</strain>
    </source>
</reference>
<dbReference type="FunFam" id="3.30.210.10:FF:000002">
    <property type="entry name" value="DNA polymerase"/>
    <property type="match status" value="1"/>
</dbReference>
<dbReference type="RefSeq" id="XP_003081413.2">
    <property type="nucleotide sequence ID" value="XM_003081365.2"/>
</dbReference>
<dbReference type="PROSITE" id="PS50172">
    <property type="entry name" value="BRCT"/>
    <property type="match status" value="1"/>
</dbReference>
<evidence type="ECO:0000256" key="5">
    <source>
        <dbReference type="ARBA" id="ARBA00022705"/>
    </source>
</evidence>
<dbReference type="InterPro" id="IPR029398">
    <property type="entry name" value="PolB_thumb"/>
</dbReference>
<comment type="function">
    <text evidence="11">DNA polymerase that functions in several pathways of DNA repair. Involved in base excision repair (BER) responsible for repair of lesions that give rise to abasic (AP) sites in DNA. Also contributes to DNA double-strand break repair by non-homologous end joining and homologous recombination. Has both template-dependent and template-independent (terminal transferase) DNA polymerase activities. Has also a 5'-deoxyribose-5-phosphate lyase (dRP lyase) activity.</text>
</comment>
<keyword evidence="11" id="KW-0539">Nucleus</keyword>
<dbReference type="GO" id="GO:0005634">
    <property type="term" value="C:nucleus"/>
    <property type="evidence" value="ECO:0007669"/>
    <property type="project" value="UniProtKB-SubCell"/>
</dbReference>
<name>A0A090N445_OSTTA</name>
<dbReference type="SUPFAM" id="SSF47802">
    <property type="entry name" value="DNA polymerase beta, N-terminal domain-like"/>
    <property type="match status" value="1"/>
</dbReference>
<accession>A0A090N445</accession>
<dbReference type="SUPFAM" id="SSF81585">
    <property type="entry name" value="PsbU/PolX domain-like"/>
    <property type="match status" value="1"/>
</dbReference>
<keyword evidence="8 11" id="KW-0234">DNA repair</keyword>
<dbReference type="FunCoup" id="A0A090N445">
    <property type="interactions" value="1277"/>
</dbReference>
<dbReference type="CDD" id="cd00141">
    <property type="entry name" value="NT_POLXc"/>
    <property type="match status" value="1"/>
</dbReference>
<dbReference type="InterPro" id="IPR037160">
    <property type="entry name" value="DNA_Pol_thumb_sf"/>
</dbReference>
<dbReference type="Pfam" id="PF14716">
    <property type="entry name" value="HHH_8"/>
    <property type="match status" value="1"/>
</dbReference>
<dbReference type="GeneID" id="9831839"/>
<dbReference type="PANTHER" id="PTHR11276">
    <property type="entry name" value="DNA POLYMERASE TYPE-X FAMILY MEMBER"/>
    <property type="match status" value="1"/>
</dbReference>
<dbReference type="GO" id="GO:0016829">
    <property type="term" value="F:lyase activity"/>
    <property type="evidence" value="ECO:0007669"/>
    <property type="project" value="UniProtKB-KW"/>
</dbReference>
<dbReference type="InterPro" id="IPR002054">
    <property type="entry name" value="DNA-dir_DNA_pol_X"/>
</dbReference>
<proteinExistence type="inferred from homology"/>
<dbReference type="InterPro" id="IPR027421">
    <property type="entry name" value="DNA_pol_lamdba_lyase_dom_sf"/>
</dbReference>
<dbReference type="Gene3D" id="1.10.150.110">
    <property type="entry name" value="DNA polymerase beta, N-terminal domain-like"/>
    <property type="match status" value="1"/>
</dbReference>
<evidence type="ECO:0000256" key="7">
    <source>
        <dbReference type="ARBA" id="ARBA00022932"/>
    </source>
</evidence>
<dbReference type="GO" id="GO:0046872">
    <property type="term" value="F:metal ion binding"/>
    <property type="evidence" value="ECO:0007669"/>
    <property type="project" value="UniProtKB-UniRule"/>
</dbReference>
<feature type="compositionally biased region" description="Polar residues" evidence="12">
    <location>
        <begin position="51"/>
        <end position="60"/>
    </location>
</feature>
<gene>
    <name evidence="14" type="ORF">OT_ostta09g04280</name>
</gene>
<dbReference type="Gene3D" id="3.40.50.10190">
    <property type="entry name" value="BRCT domain"/>
    <property type="match status" value="1"/>
</dbReference>
<dbReference type="GO" id="GO:0006303">
    <property type="term" value="P:double-strand break repair via nonhomologous end joining"/>
    <property type="evidence" value="ECO:0007669"/>
    <property type="project" value="TreeGrafter"/>
</dbReference>
<evidence type="ECO:0000256" key="12">
    <source>
        <dbReference type="SAM" id="MobiDB-lite"/>
    </source>
</evidence>
<dbReference type="Proteomes" id="UP000009170">
    <property type="component" value="Unassembled WGS sequence"/>
</dbReference>
<evidence type="ECO:0000256" key="1">
    <source>
        <dbReference type="ARBA" id="ARBA00001936"/>
    </source>
</evidence>
<feature type="domain" description="BRCT" evidence="13">
    <location>
        <begin position="158"/>
        <end position="249"/>
    </location>
</feature>
<keyword evidence="4 11" id="KW-0548">Nucleotidyltransferase</keyword>
<evidence type="ECO:0000256" key="2">
    <source>
        <dbReference type="ARBA" id="ARBA00022634"/>
    </source>
</evidence>
<dbReference type="PANTHER" id="PTHR11276:SF28">
    <property type="entry name" value="DNA POLYMERASE LAMBDA"/>
    <property type="match status" value="1"/>
</dbReference>
<keyword evidence="3 11" id="KW-0808">Transferase</keyword>
<keyword evidence="6 11" id="KW-0227">DNA damage</keyword>
<dbReference type="Gene3D" id="3.30.210.10">
    <property type="entry name" value="DNA polymerase, thumb domain"/>
    <property type="match status" value="1"/>
</dbReference>
<dbReference type="InterPro" id="IPR010996">
    <property type="entry name" value="HHH_MUS81"/>
</dbReference>
<dbReference type="InterPro" id="IPR001357">
    <property type="entry name" value="BRCT_dom"/>
</dbReference>
<feature type="compositionally biased region" description="Basic and acidic residues" evidence="12">
    <location>
        <begin position="1"/>
        <end position="12"/>
    </location>
</feature>
<dbReference type="InterPro" id="IPR028207">
    <property type="entry name" value="DNA_pol_B_palm_palm"/>
</dbReference>
<evidence type="ECO:0000256" key="8">
    <source>
        <dbReference type="ARBA" id="ARBA00023204"/>
    </source>
</evidence>
<dbReference type="Gene3D" id="3.30.460.10">
    <property type="entry name" value="Beta Polymerase, domain 2"/>
    <property type="match status" value="1"/>
</dbReference>
<keyword evidence="5" id="KW-0235">DNA replication</keyword>
<dbReference type="InParanoid" id="A0A090N445"/>
<dbReference type="SMART" id="SM00483">
    <property type="entry name" value="POLXc"/>
    <property type="match status" value="1"/>
</dbReference>
<comment type="caution">
    <text evidence="14">The sequence shown here is derived from an EMBL/GenBank/DDBJ whole genome shotgun (WGS) entry which is preliminary data.</text>
</comment>
<keyword evidence="9" id="KW-0456">Lyase</keyword>
<comment type="similarity">
    <text evidence="11">Belongs to the DNA polymerase type-X family.</text>
</comment>
<evidence type="ECO:0000256" key="4">
    <source>
        <dbReference type="ARBA" id="ARBA00022695"/>
    </source>
</evidence>
<dbReference type="OrthoDB" id="205514at2759"/>
<dbReference type="Pfam" id="PF14792">
    <property type="entry name" value="DNA_pol_B_palm"/>
    <property type="match status" value="1"/>
</dbReference>
<dbReference type="GO" id="GO:0003677">
    <property type="term" value="F:DNA binding"/>
    <property type="evidence" value="ECO:0007669"/>
    <property type="project" value="UniProtKB-UniRule"/>
</dbReference>
<dbReference type="PRINTS" id="PR00869">
    <property type="entry name" value="DNAPOLX"/>
</dbReference>
<evidence type="ECO:0000313" key="15">
    <source>
        <dbReference type="Proteomes" id="UP000009170"/>
    </source>
</evidence>
<keyword evidence="15" id="KW-1185">Reference proteome</keyword>
<evidence type="ECO:0000256" key="11">
    <source>
        <dbReference type="RuleBase" id="RU366014"/>
    </source>
</evidence>
<dbReference type="SMART" id="SM00292">
    <property type="entry name" value="BRCT"/>
    <property type="match status" value="1"/>
</dbReference>
<evidence type="ECO:0000256" key="9">
    <source>
        <dbReference type="ARBA" id="ARBA00023239"/>
    </source>
</evidence>
<dbReference type="EMBL" id="CAID01000009">
    <property type="protein sequence ID" value="CEF99228.1"/>
    <property type="molecule type" value="Genomic_DNA"/>
</dbReference>
<comment type="catalytic activity">
    <reaction evidence="10 11">
        <text>DNA(n) + a 2'-deoxyribonucleoside 5'-triphosphate = DNA(n+1) + diphosphate</text>
        <dbReference type="Rhea" id="RHEA:22508"/>
        <dbReference type="Rhea" id="RHEA-COMP:17339"/>
        <dbReference type="Rhea" id="RHEA-COMP:17340"/>
        <dbReference type="ChEBI" id="CHEBI:33019"/>
        <dbReference type="ChEBI" id="CHEBI:61560"/>
        <dbReference type="ChEBI" id="CHEBI:173112"/>
        <dbReference type="EC" id="2.7.7.7"/>
    </reaction>
</comment>
<dbReference type="PRINTS" id="PR00870">
    <property type="entry name" value="DNAPOLXBETA"/>
</dbReference>
<dbReference type="Gene3D" id="1.10.150.20">
    <property type="entry name" value="5' to 3' exonuclease, C-terminal subdomain"/>
    <property type="match status" value="1"/>
</dbReference>
<evidence type="ECO:0000256" key="6">
    <source>
        <dbReference type="ARBA" id="ARBA00022763"/>
    </source>
</evidence>
<sequence>MDALHADEDTLARRRARRRRRSSEADEATATLDLGAPMTLRARDLDRFERTSSGATTSNECHAKSRRIAPSTSGRSPSEMNTLDLERNAATFANAFGVDAAAVVSPGNAGVDPYRAIVRCAEKFCIDRDGAEHSIEDVERAGEEEDEAADDSRAVALTSASLMEGVRAFFVNFTKKRAEALGNALIRMGGSVCERADDSVTHVVACEESSALTKALESIDREDVVKITPEWITESYKQRRPLPVSATNFEPRTRVAVIADRPHSQEAATSSGDSKALAVRVRKERENALAIRRSSGFGTIWTSDLADNEKLEKSRSKFSCQPGEHNEKAMPIECNTKVADLLKGMADIYEDALRDQYRAKQYAAAASALRSLNFEITSINDCDVVPMLKKKDGKIRKYVGEILNTGKLKALEELRARPDVKACLELCGIHGVGPVTARSLFAKGYATVADLRARAPENLLTPAQKIGLKYYEEFKERIPREEVGFIATAVREAANTFQKDEVHCYCVGSFRRGKETSGDIDVLVECRDYSLANELLMHILSDLRPGGTSPRSGILTDDLLVGDHTYMGVAALLKPLKDDDDKPPIHRRVDIKVYDSESLPTALLYFTGSDKFNRSMRLWAKKKGFNLQDKGLFADRSQAQASRVRAKGEEDVFDALGLDYVPPEKRNV</sequence>
<feature type="region of interest" description="Disordered" evidence="12">
    <location>
        <begin position="51"/>
        <end position="80"/>
    </location>
</feature>
<dbReference type="InterPro" id="IPR002008">
    <property type="entry name" value="DNA_pol_X_beta-like"/>
</dbReference>
<reference evidence="15" key="1">
    <citation type="journal article" date="2006" name="Proc. Natl. Acad. Sci. U.S.A.">
        <title>Genome analysis of the smallest free-living eukaryote Ostreococcus tauri unveils many unique features.</title>
        <authorList>
            <person name="Derelle E."/>
            <person name="Ferraz C."/>
            <person name="Rombauts S."/>
            <person name="Rouze P."/>
            <person name="Worden A.Z."/>
            <person name="Robbens S."/>
            <person name="Partensky F."/>
            <person name="Degroeve S."/>
            <person name="Echeynie S."/>
            <person name="Cooke R."/>
            <person name="Saeys Y."/>
            <person name="Wuyts J."/>
            <person name="Jabbari K."/>
            <person name="Bowler C."/>
            <person name="Panaud O."/>
            <person name="Piegu B."/>
            <person name="Ball S.G."/>
            <person name="Ral J.-P."/>
            <person name="Bouget F.-Y."/>
            <person name="Piganeau G."/>
            <person name="De Baets B."/>
            <person name="Picard A."/>
            <person name="Delseny M."/>
            <person name="Demaille J."/>
            <person name="Van de Peer Y."/>
            <person name="Moreau H."/>
        </authorList>
    </citation>
    <scope>NUCLEOTIDE SEQUENCE [LARGE SCALE GENOMIC DNA]</scope>
    <source>
        <strain evidence="15">OTTH 0595 / CCAP 157/2 / RCC745</strain>
    </source>
</reference>
<keyword evidence="2" id="KW-0237">DNA synthesis</keyword>
<feature type="compositionally biased region" description="Polar residues" evidence="12">
    <location>
        <begin position="70"/>
        <end position="80"/>
    </location>
</feature>